<gene>
    <name evidence="3" type="ORF">GCM10009808_11260</name>
</gene>
<feature type="transmembrane region" description="Helical" evidence="1">
    <location>
        <begin position="144"/>
        <end position="161"/>
    </location>
</feature>
<evidence type="ECO:0000313" key="3">
    <source>
        <dbReference type="EMBL" id="GAA1695780.1"/>
    </source>
</evidence>
<feature type="transmembrane region" description="Helical" evidence="1">
    <location>
        <begin position="234"/>
        <end position="258"/>
    </location>
</feature>
<dbReference type="InterPro" id="IPR036938">
    <property type="entry name" value="PAP2/HPO_sf"/>
</dbReference>
<dbReference type="RefSeq" id="WP_344070278.1">
    <property type="nucleotide sequence ID" value="NZ_BAAAPL010000001.1"/>
</dbReference>
<proteinExistence type="predicted"/>
<keyword evidence="1" id="KW-0812">Transmembrane</keyword>
<accession>A0ABP4TZR1</accession>
<comment type="caution">
    <text evidence="3">The sequence shown here is derived from an EMBL/GenBank/DDBJ whole genome shotgun (WGS) entry which is preliminary data.</text>
</comment>
<evidence type="ECO:0000256" key="1">
    <source>
        <dbReference type="SAM" id="Phobius"/>
    </source>
</evidence>
<feature type="transmembrane region" description="Helical" evidence="1">
    <location>
        <begin position="103"/>
        <end position="124"/>
    </location>
</feature>
<name>A0ABP4TZR1_9MICO</name>
<protein>
    <recommendedName>
        <fullName evidence="2">Phosphatidic acid phosphatase type 2/haloperoxidase domain-containing protein</fullName>
    </recommendedName>
</protein>
<keyword evidence="1" id="KW-1133">Transmembrane helix</keyword>
<reference evidence="4" key="1">
    <citation type="journal article" date="2019" name="Int. J. Syst. Evol. Microbiol.">
        <title>The Global Catalogue of Microorganisms (GCM) 10K type strain sequencing project: providing services to taxonomists for standard genome sequencing and annotation.</title>
        <authorList>
            <consortium name="The Broad Institute Genomics Platform"/>
            <consortium name="The Broad Institute Genome Sequencing Center for Infectious Disease"/>
            <person name="Wu L."/>
            <person name="Ma J."/>
        </authorList>
    </citation>
    <scope>NUCLEOTIDE SEQUENCE [LARGE SCALE GENOMIC DNA]</scope>
    <source>
        <strain evidence="4">JCM 15577</strain>
    </source>
</reference>
<feature type="transmembrane region" description="Helical" evidence="1">
    <location>
        <begin position="195"/>
        <end position="214"/>
    </location>
</feature>
<keyword evidence="1" id="KW-0472">Membrane</keyword>
<keyword evidence="4" id="KW-1185">Reference proteome</keyword>
<dbReference type="Pfam" id="PF01569">
    <property type="entry name" value="PAP2"/>
    <property type="match status" value="1"/>
</dbReference>
<feature type="transmembrane region" description="Helical" evidence="1">
    <location>
        <begin position="78"/>
        <end position="96"/>
    </location>
</feature>
<sequence>MRSPQHTGSRDTEPDTTLATATRRWVILAIGCVVGFIVVYIVAVLTPWGQDWENAAIAGSGQVLPWEATDVDDDLDLIQTWSLAIAILIVGVIGLSRRQVRTAFAGMGVIVVGVLLSEALKRFVLWRPDLAAAAFDSGHNSFPSGHTTIAMTLIVAMIIVVPFRWRGLAMIIVMTWAGFIGAFTVIVHWHRLSDTLAADMLALCLGSLASLWLLKVGRVRAYAGPPVSRARVVYVWVAALVAAAGLIAGLVFGVLAVVQGLASSAGQYDAYISAQLLAAAGSLTAALGFWATWRGLEVPDAVKA</sequence>
<dbReference type="SUPFAM" id="SSF48317">
    <property type="entry name" value="Acid phosphatase/Vanadium-dependent haloperoxidase"/>
    <property type="match status" value="1"/>
</dbReference>
<feature type="domain" description="Phosphatidic acid phosphatase type 2/haloperoxidase" evidence="2">
    <location>
        <begin position="109"/>
        <end position="215"/>
    </location>
</feature>
<feature type="transmembrane region" description="Helical" evidence="1">
    <location>
        <begin position="25"/>
        <end position="45"/>
    </location>
</feature>
<feature type="transmembrane region" description="Helical" evidence="1">
    <location>
        <begin position="168"/>
        <end position="189"/>
    </location>
</feature>
<dbReference type="InterPro" id="IPR000326">
    <property type="entry name" value="PAP2/HPO"/>
</dbReference>
<feature type="transmembrane region" description="Helical" evidence="1">
    <location>
        <begin position="270"/>
        <end position="293"/>
    </location>
</feature>
<evidence type="ECO:0000313" key="4">
    <source>
        <dbReference type="Proteomes" id="UP001501690"/>
    </source>
</evidence>
<evidence type="ECO:0000259" key="2">
    <source>
        <dbReference type="Pfam" id="PF01569"/>
    </source>
</evidence>
<dbReference type="EMBL" id="BAAAPL010000001">
    <property type="protein sequence ID" value="GAA1695780.1"/>
    <property type="molecule type" value="Genomic_DNA"/>
</dbReference>
<organism evidence="3 4">
    <name type="scientific">Microbacterium sediminicola</name>
    <dbReference type="NCBI Taxonomy" id="415210"/>
    <lineage>
        <taxon>Bacteria</taxon>
        <taxon>Bacillati</taxon>
        <taxon>Actinomycetota</taxon>
        <taxon>Actinomycetes</taxon>
        <taxon>Micrococcales</taxon>
        <taxon>Microbacteriaceae</taxon>
        <taxon>Microbacterium</taxon>
    </lineage>
</organism>
<dbReference type="Gene3D" id="1.20.144.10">
    <property type="entry name" value="Phosphatidic acid phosphatase type 2/haloperoxidase"/>
    <property type="match status" value="1"/>
</dbReference>
<dbReference type="Proteomes" id="UP001501690">
    <property type="component" value="Unassembled WGS sequence"/>
</dbReference>